<sequence length="101" mass="11257">MKKPLLIAPRNTAREVLPGPDAERLLASGSWVPVVLPKPRYRSAKTVEAFRQRRREQGFKAIHVLLPEGVYKALHDQRQKGETLAGVIERLLSYAADKSGG</sequence>
<keyword evidence="2" id="KW-1185">Reference proteome</keyword>
<evidence type="ECO:0000313" key="2">
    <source>
        <dbReference type="Proteomes" id="UP000003165"/>
    </source>
</evidence>
<protein>
    <submittedName>
        <fullName evidence="1">Uncharacterized protein</fullName>
    </submittedName>
</protein>
<gene>
    <name evidence="1" type="ORF">FuraDRAFT_3540</name>
</gene>
<organism evidence="1 2">
    <name type="scientific">Pseudogulbenkiania ferrooxidans 2002</name>
    <dbReference type="NCBI Taxonomy" id="279714"/>
    <lineage>
        <taxon>Bacteria</taxon>
        <taxon>Pseudomonadati</taxon>
        <taxon>Pseudomonadota</taxon>
        <taxon>Betaproteobacteria</taxon>
        <taxon>Neisseriales</taxon>
        <taxon>Chromobacteriaceae</taxon>
        <taxon>Pseudogulbenkiania</taxon>
    </lineage>
</organism>
<name>B9Z854_9NEIS</name>
<accession>B9Z854</accession>
<proteinExistence type="predicted"/>
<dbReference type="eggNOG" id="ENOG502ZHQN">
    <property type="taxonomic scope" value="Bacteria"/>
</dbReference>
<dbReference type="Proteomes" id="UP000003165">
    <property type="component" value="Unassembled WGS sequence"/>
</dbReference>
<dbReference type="AlphaFoldDB" id="B9Z854"/>
<reference evidence="1 2" key="1">
    <citation type="submission" date="2009-02" db="EMBL/GenBank/DDBJ databases">
        <title>Sequencing of the draft genome and assembly of Lutiella nitroferrum 2002.</title>
        <authorList>
            <consortium name="US DOE Joint Genome Institute (JGI-PGF)"/>
            <person name="Lucas S."/>
            <person name="Copeland A."/>
            <person name="Lapidus A."/>
            <person name="Glavina del Rio T."/>
            <person name="Tice H."/>
            <person name="Bruce D."/>
            <person name="Goodwin L."/>
            <person name="Pitluck S."/>
            <person name="Larimer F."/>
            <person name="Land M.L."/>
            <person name="Hauser L."/>
            <person name="Coates J.D."/>
        </authorList>
    </citation>
    <scope>NUCLEOTIDE SEQUENCE [LARGE SCALE GENOMIC DNA]</scope>
    <source>
        <strain evidence="1 2">2002</strain>
    </source>
</reference>
<dbReference type="EMBL" id="ACIS01000011">
    <property type="protein sequence ID" value="EEG07109.1"/>
    <property type="molecule type" value="Genomic_DNA"/>
</dbReference>
<evidence type="ECO:0000313" key="1">
    <source>
        <dbReference type="EMBL" id="EEG07109.1"/>
    </source>
</evidence>
<comment type="caution">
    <text evidence="1">The sequence shown here is derived from an EMBL/GenBank/DDBJ whole genome shotgun (WGS) entry which is preliminary data.</text>
</comment>